<comment type="caution">
    <text evidence="2">The sequence shown here is derived from an EMBL/GenBank/DDBJ whole genome shotgun (WGS) entry which is preliminary data.</text>
</comment>
<reference evidence="2 3" key="1">
    <citation type="submission" date="2021-06" db="EMBL/GenBank/DDBJ databases">
        <title>Caerostris extrusa draft genome.</title>
        <authorList>
            <person name="Kono N."/>
            <person name="Arakawa K."/>
        </authorList>
    </citation>
    <scope>NUCLEOTIDE SEQUENCE [LARGE SCALE GENOMIC DNA]</scope>
</reference>
<proteinExistence type="predicted"/>
<dbReference type="AlphaFoldDB" id="A0AAV4SPN3"/>
<evidence type="ECO:0000313" key="2">
    <source>
        <dbReference type="EMBL" id="GIY35221.1"/>
    </source>
</evidence>
<name>A0AAV4SPN3_CAEEX</name>
<organism evidence="2 3">
    <name type="scientific">Caerostris extrusa</name>
    <name type="common">Bark spider</name>
    <name type="synonym">Caerostris bankana</name>
    <dbReference type="NCBI Taxonomy" id="172846"/>
    <lineage>
        <taxon>Eukaryota</taxon>
        <taxon>Metazoa</taxon>
        <taxon>Ecdysozoa</taxon>
        <taxon>Arthropoda</taxon>
        <taxon>Chelicerata</taxon>
        <taxon>Arachnida</taxon>
        <taxon>Araneae</taxon>
        <taxon>Araneomorphae</taxon>
        <taxon>Entelegynae</taxon>
        <taxon>Araneoidea</taxon>
        <taxon>Araneidae</taxon>
        <taxon>Caerostris</taxon>
    </lineage>
</organism>
<dbReference type="EMBL" id="BPLR01009876">
    <property type="protein sequence ID" value="GIY35221.1"/>
    <property type="molecule type" value="Genomic_DNA"/>
</dbReference>
<keyword evidence="3" id="KW-1185">Reference proteome</keyword>
<protein>
    <recommendedName>
        <fullName evidence="4">Ycf1</fullName>
    </recommendedName>
</protein>
<evidence type="ECO:0000313" key="3">
    <source>
        <dbReference type="Proteomes" id="UP001054945"/>
    </source>
</evidence>
<feature type="compositionally biased region" description="Basic and acidic residues" evidence="1">
    <location>
        <begin position="14"/>
        <end position="25"/>
    </location>
</feature>
<gene>
    <name evidence="2" type="ORF">CEXT_369461</name>
</gene>
<dbReference type="Proteomes" id="UP001054945">
    <property type="component" value="Unassembled WGS sequence"/>
</dbReference>
<feature type="region of interest" description="Disordered" evidence="1">
    <location>
        <begin position="14"/>
        <end position="40"/>
    </location>
</feature>
<sequence length="131" mass="15605">MIIPWDATLFRSQKKDANKSHKDPPHNLYAIPQKNATNEHSEELFPFETVKSLQDRKRLREKQAKFHDQISNPTFYDHLMGCNSVRSQKERCKQSHKDPSTQLVFVCFLPNRKEIFPTAFCFRWTLRQVKQ</sequence>
<accession>A0AAV4SPN3</accession>
<evidence type="ECO:0008006" key="4">
    <source>
        <dbReference type="Google" id="ProtNLM"/>
    </source>
</evidence>
<evidence type="ECO:0000256" key="1">
    <source>
        <dbReference type="SAM" id="MobiDB-lite"/>
    </source>
</evidence>